<name>A0A9W9B764_9HYPO</name>
<evidence type="ECO:0000313" key="1">
    <source>
        <dbReference type="EMBL" id="KAJ4857847.1"/>
    </source>
</evidence>
<dbReference type="GeneID" id="80870642"/>
<organism evidence="1 2">
    <name type="scientific">Trichoderma breve</name>
    <dbReference type="NCBI Taxonomy" id="2034170"/>
    <lineage>
        <taxon>Eukaryota</taxon>
        <taxon>Fungi</taxon>
        <taxon>Dikarya</taxon>
        <taxon>Ascomycota</taxon>
        <taxon>Pezizomycotina</taxon>
        <taxon>Sordariomycetes</taxon>
        <taxon>Hypocreomycetidae</taxon>
        <taxon>Hypocreales</taxon>
        <taxon>Hypocreaceae</taxon>
        <taxon>Trichoderma</taxon>
    </lineage>
</organism>
<accession>A0A9W9B764</accession>
<evidence type="ECO:0000313" key="2">
    <source>
        <dbReference type="Proteomes" id="UP001140511"/>
    </source>
</evidence>
<reference evidence="1" key="1">
    <citation type="submission" date="2022-09" db="EMBL/GenBank/DDBJ databases">
        <title>Chromosome-level assembly of Trichoderma breve T069, a fungus used in development of biopesticide product.</title>
        <authorList>
            <person name="Lin R."/>
            <person name="Liu T."/>
        </authorList>
    </citation>
    <scope>NUCLEOTIDE SEQUENCE</scope>
    <source>
        <strain evidence="1">T069</strain>
    </source>
</reference>
<dbReference type="AlphaFoldDB" id="A0A9W9B764"/>
<protein>
    <submittedName>
        <fullName evidence="1">Uncharacterized protein</fullName>
    </submittedName>
</protein>
<comment type="caution">
    <text evidence="1">The sequence shown here is derived from an EMBL/GenBank/DDBJ whole genome shotgun (WGS) entry which is preliminary data.</text>
</comment>
<dbReference type="EMBL" id="JAOPEN010000005">
    <property type="protein sequence ID" value="KAJ4857847.1"/>
    <property type="molecule type" value="Genomic_DNA"/>
</dbReference>
<dbReference type="Proteomes" id="UP001140511">
    <property type="component" value="Unassembled WGS sequence"/>
</dbReference>
<dbReference type="RefSeq" id="XP_056026903.1">
    <property type="nucleotide sequence ID" value="XM_056175954.1"/>
</dbReference>
<gene>
    <name evidence="1" type="ORF">T069G_08744</name>
</gene>
<keyword evidence="2" id="KW-1185">Reference proteome</keyword>
<sequence length="122" mass="13382">MPSSRDVSRLIQSTAVLQEGSLDAASQACQFLPANPLNKAITDTYRTISVDVWVWRNSLLFLLLPCVQMSHGKLARVYAELFATVVMAQKDAPCCQVPGALDVVTDYLSAVTNVYATMHSLY</sequence>
<proteinExistence type="predicted"/>